<dbReference type="OMA" id="ERCNERD"/>
<dbReference type="GO" id="GO:0005178">
    <property type="term" value="F:integrin binding"/>
    <property type="evidence" value="ECO:0000318"/>
    <property type="project" value="GO_Central"/>
</dbReference>
<evidence type="ECO:0000256" key="6">
    <source>
        <dbReference type="PROSITE-ProRule" id="PRU00039"/>
    </source>
</evidence>
<dbReference type="GO" id="GO:0009953">
    <property type="term" value="P:dorsal/ventral pattern formation"/>
    <property type="evidence" value="ECO:0007669"/>
    <property type="project" value="Ensembl"/>
</dbReference>
<comment type="subcellular location">
    <subcellularLocation>
        <location evidence="1">Secreted</location>
    </subcellularLocation>
</comment>
<dbReference type="EMBL" id="AHAT01012022">
    <property type="status" value="NOT_ANNOTATED_CDS"/>
    <property type="molecule type" value="Genomic_DNA"/>
</dbReference>
<dbReference type="eggNOG" id="ENOG502QW30">
    <property type="taxonomic scope" value="Eukaryota"/>
</dbReference>
<dbReference type="SMART" id="SM00209">
    <property type="entry name" value="TSP1"/>
    <property type="match status" value="1"/>
</dbReference>
<dbReference type="Pfam" id="PF00007">
    <property type="entry name" value="Cys_knot"/>
    <property type="match status" value="1"/>
</dbReference>
<dbReference type="InterPro" id="IPR006208">
    <property type="entry name" value="Glyco_hormone_CN"/>
</dbReference>
<dbReference type="Proteomes" id="UP000018468">
    <property type="component" value="Linkage group LG1"/>
</dbReference>
<dbReference type="CTD" id="8838"/>
<dbReference type="GO" id="GO:0031012">
    <property type="term" value="C:extracellular matrix"/>
    <property type="evidence" value="ECO:0000318"/>
    <property type="project" value="GO_Central"/>
</dbReference>
<dbReference type="GeneID" id="102692932"/>
<proteinExistence type="inferred from homology"/>
<evidence type="ECO:0000256" key="3">
    <source>
        <dbReference type="ARBA" id="ARBA00022525"/>
    </source>
</evidence>
<evidence type="ECO:0000313" key="12">
    <source>
        <dbReference type="Proteomes" id="UP000018468"/>
    </source>
</evidence>
<dbReference type="InParanoid" id="W5NK35"/>
<dbReference type="GO" id="GO:0008201">
    <property type="term" value="F:heparin binding"/>
    <property type="evidence" value="ECO:0000318"/>
    <property type="project" value="GO_Central"/>
</dbReference>
<keyword evidence="5" id="KW-1015">Disulfide bond</keyword>
<dbReference type="FunFam" id="2.20.100.10:FF:000065">
    <property type="entry name" value="Cellular communication network factor 6"/>
    <property type="match status" value="1"/>
</dbReference>
<dbReference type="GO" id="GO:0007165">
    <property type="term" value="P:signal transduction"/>
    <property type="evidence" value="ECO:0000318"/>
    <property type="project" value="GO_Central"/>
</dbReference>
<keyword evidence="4 8" id="KW-0732">Signal</keyword>
<dbReference type="GO" id="GO:0030514">
    <property type="term" value="P:negative regulation of BMP signaling pathway"/>
    <property type="evidence" value="ECO:0007669"/>
    <property type="project" value="Ensembl"/>
</dbReference>
<dbReference type="AlphaFoldDB" id="W5NK35"/>
<comment type="similarity">
    <text evidence="2">Belongs to the CCN family.</text>
</comment>
<dbReference type="GO" id="GO:0007155">
    <property type="term" value="P:cell adhesion"/>
    <property type="evidence" value="ECO:0000318"/>
    <property type="project" value="GO_Central"/>
</dbReference>
<dbReference type="PROSITE" id="PS50092">
    <property type="entry name" value="TSP1"/>
    <property type="match status" value="1"/>
</dbReference>
<evidence type="ECO:0000259" key="9">
    <source>
        <dbReference type="PROSITE" id="PS01225"/>
    </source>
</evidence>
<dbReference type="SMART" id="SM00121">
    <property type="entry name" value="IB"/>
    <property type="match status" value="1"/>
</dbReference>
<feature type="domain" description="CTCK" evidence="9">
    <location>
        <begin position="263"/>
        <end position="337"/>
    </location>
</feature>
<dbReference type="PROSITE" id="PS01225">
    <property type="entry name" value="CTCK_2"/>
    <property type="match status" value="1"/>
</dbReference>
<comment type="caution">
    <text evidence="6">Lacks conserved residue(s) required for the propagation of feature annotation.</text>
</comment>
<dbReference type="PANTHER" id="PTHR11348:SF3">
    <property type="entry name" value="CELLULAR COMMUNICATION NETWORK FACTOR 6"/>
    <property type="match status" value="1"/>
</dbReference>
<dbReference type="PROSITE" id="PS51323">
    <property type="entry name" value="IGFBP_N_2"/>
    <property type="match status" value="1"/>
</dbReference>
<dbReference type="GO" id="GO:0051216">
    <property type="term" value="P:cartilage development"/>
    <property type="evidence" value="ECO:0007669"/>
    <property type="project" value="Ensembl"/>
</dbReference>
<keyword evidence="12" id="KW-1185">Reference proteome</keyword>
<dbReference type="HOGENOM" id="CLU_063247_2_0_1"/>
<dbReference type="SUPFAM" id="SSF57184">
    <property type="entry name" value="Growth factor receptor domain"/>
    <property type="match status" value="1"/>
</dbReference>
<dbReference type="Pfam" id="PF00219">
    <property type="entry name" value="IGFBP"/>
    <property type="match status" value="1"/>
</dbReference>
<dbReference type="InterPro" id="IPR050941">
    <property type="entry name" value="CCN"/>
</dbReference>
<sequence>MMLGFLSNIFLLILAQQFFYRAQSNGQLAAPRTGAGGPERRQFCHWPCRCRSKPPCAPGVSLVKDGCGCCPTCAKQAGEACNEADVCDPHKGMYCDYAADSPRFEVGVCAYMMAVGCELNGVFYNNGQAFQPSPSYKCICVAGAIGCTPAFTRKPAALERTAPTGRGVPSPFRGAKGSRKHQQDTTYRAMPAYRNHPLAWKKNCLIQTTAWSPCSKSCGMGISVRVNNDNSKCEMRKDRRLCILRPCDANILQNVMIPRGKTCQPKFQLKKPEKLTLSGCSSTRSYRPAYCGVCSDKRCCTPSTSRMITVQFDCADGARVKWKMLWISSCVCQRNCRDPGDIFSELTLL</sequence>
<evidence type="ECO:0000256" key="4">
    <source>
        <dbReference type="ARBA" id="ARBA00022729"/>
    </source>
</evidence>
<feature type="domain" description="IGFBP N-terminal" evidence="10">
    <location>
        <begin position="40"/>
        <end position="112"/>
    </location>
</feature>
<dbReference type="InterPro" id="IPR017891">
    <property type="entry name" value="Insulin_GF-bd_Cys-rich_CS"/>
</dbReference>
<evidence type="ECO:0000256" key="7">
    <source>
        <dbReference type="SAM" id="MobiDB-lite"/>
    </source>
</evidence>
<dbReference type="InterPro" id="IPR036383">
    <property type="entry name" value="TSP1_rpt_sf"/>
</dbReference>
<dbReference type="PROSITE" id="PS01185">
    <property type="entry name" value="CTCK_1"/>
    <property type="match status" value="1"/>
</dbReference>
<dbReference type="OrthoDB" id="365605at2759"/>
<protein>
    <submittedName>
        <fullName evidence="11">Cellular communication network factor 6</fullName>
    </submittedName>
</protein>
<organism evidence="11 12">
    <name type="scientific">Lepisosteus oculatus</name>
    <name type="common">Spotted gar</name>
    <dbReference type="NCBI Taxonomy" id="7918"/>
    <lineage>
        <taxon>Eukaryota</taxon>
        <taxon>Metazoa</taxon>
        <taxon>Chordata</taxon>
        <taxon>Craniata</taxon>
        <taxon>Vertebrata</taxon>
        <taxon>Euteleostomi</taxon>
        <taxon>Actinopterygii</taxon>
        <taxon>Neopterygii</taxon>
        <taxon>Holostei</taxon>
        <taxon>Semionotiformes</taxon>
        <taxon>Lepisosteidae</taxon>
        <taxon>Lepisosteus</taxon>
    </lineage>
</organism>
<evidence type="ECO:0000259" key="10">
    <source>
        <dbReference type="PROSITE" id="PS51323"/>
    </source>
</evidence>
<keyword evidence="3" id="KW-0964">Secreted</keyword>
<reference evidence="11" key="2">
    <citation type="submission" date="2025-08" db="UniProtKB">
        <authorList>
            <consortium name="Ensembl"/>
        </authorList>
    </citation>
    <scope>IDENTIFICATION</scope>
</reference>
<name>W5NK35_LEPOC</name>
<dbReference type="GO" id="GO:0005615">
    <property type="term" value="C:extracellular space"/>
    <property type="evidence" value="ECO:0000318"/>
    <property type="project" value="GO_Central"/>
</dbReference>
<dbReference type="Pfam" id="PF19035">
    <property type="entry name" value="TSP1_CCN"/>
    <property type="match status" value="1"/>
</dbReference>
<evidence type="ECO:0000256" key="2">
    <source>
        <dbReference type="ARBA" id="ARBA00008125"/>
    </source>
</evidence>
<dbReference type="PANTHER" id="PTHR11348">
    <property type="entry name" value="CONNECTIVE TISSUE GROWTH FACTOR-RELATED"/>
    <property type="match status" value="1"/>
</dbReference>
<dbReference type="FunCoup" id="W5NK35">
    <property type="interactions" value="253"/>
</dbReference>
<dbReference type="SMART" id="SM00041">
    <property type="entry name" value="CT"/>
    <property type="match status" value="1"/>
</dbReference>
<dbReference type="SUPFAM" id="SSF57603">
    <property type="entry name" value="FnI-like domain"/>
    <property type="match status" value="1"/>
</dbReference>
<evidence type="ECO:0000256" key="8">
    <source>
        <dbReference type="SAM" id="SignalP"/>
    </source>
</evidence>
<dbReference type="GeneTree" id="ENSGT00940000160119"/>
<dbReference type="Ensembl" id="ENSLOCT00000021030.1">
    <property type="protein sequence ID" value="ENSLOCP00000020994.1"/>
    <property type="gene ID" value="ENSLOCG00000016984.1"/>
</dbReference>
<dbReference type="InterPro" id="IPR000884">
    <property type="entry name" value="TSP1_rpt"/>
</dbReference>
<accession>W5NK35</accession>
<dbReference type="GO" id="GO:0030178">
    <property type="term" value="P:negative regulation of Wnt signaling pathway"/>
    <property type="evidence" value="ECO:0007669"/>
    <property type="project" value="Ensembl"/>
</dbReference>
<dbReference type="Bgee" id="ENSLOCG00000016984">
    <property type="expression patterns" value="Expressed in camera-type eye and 3 other cell types or tissues"/>
</dbReference>
<feature type="region of interest" description="Disordered" evidence="7">
    <location>
        <begin position="162"/>
        <end position="184"/>
    </location>
</feature>
<dbReference type="GO" id="GO:0030509">
    <property type="term" value="P:BMP signaling pathway"/>
    <property type="evidence" value="ECO:0007669"/>
    <property type="project" value="Ensembl"/>
</dbReference>
<dbReference type="InterPro" id="IPR009030">
    <property type="entry name" value="Growth_fac_rcpt_cys_sf"/>
</dbReference>
<reference evidence="12" key="1">
    <citation type="submission" date="2011-12" db="EMBL/GenBank/DDBJ databases">
        <title>The Draft Genome of Lepisosteus oculatus.</title>
        <authorList>
            <consortium name="The Broad Institute Genome Assembly &amp; Analysis Group"/>
            <consortium name="Computational R&amp;D Group"/>
            <consortium name="and Sequencing Platform"/>
            <person name="Di Palma F."/>
            <person name="Alfoldi J."/>
            <person name="Johnson J."/>
            <person name="Berlin A."/>
            <person name="Gnerre S."/>
            <person name="Jaffe D."/>
            <person name="MacCallum I."/>
            <person name="Young S."/>
            <person name="Walker B.J."/>
            <person name="Lander E.S."/>
            <person name="Lindblad-Toh K."/>
        </authorList>
    </citation>
    <scope>NUCLEOTIDE SEQUENCE [LARGE SCALE GENOMIC DNA]</scope>
</reference>
<dbReference type="Gene3D" id="2.10.70.10">
    <property type="entry name" value="Complement Module, domain 1"/>
    <property type="match status" value="1"/>
</dbReference>
<dbReference type="InterPro" id="IPR006207">
    <property type="entry name" value="Cys_knot_C"/>
</dbReference>
<dbReference type="Gene3D" id="2.20.100.10">
    <property type="entry name" value="Thrombospondin type-1 (TSP1) repeat"/>
    <property type="match status" value="1"/>
</dbReference>
<evidence type="ECO:0000313" key="11">
    <source>
        <dbReference type="Ensembl" id="ENSLOCP00000020994.1"/>
    </source>
</evidence>
<evidence type="ECO:0000256" key="5">
    <source>
        <dbReference type="ARBA" id="ARBA00023157"/>
    </source>
</evidence>
<reference evidence="11" key="3">
    <citation type="submission" date="2025-09" db="UniProtKB">
        <authorList>
            <consortium name="Ensembl"/>
        </authorList>
    </citation>
    <scope>IDENTIFICATION</scope>
</reference>
<dbReference type="PROSITE" id="PS00222">
    <property type="entry name" value="IGFBP_N_1"/>
    <property type="match status" value="1"/>
</dbReference>
<evidence type="ECO:0000256" key="1">
    <source>
        <dbReference type="ARBA" id="ARBA00004613"/>
    </source>
</evidence>
<dbReference type="KEGG" id="loc:102692932"/>
<dbReference type="InterPro" id="IPR000867">
    <property type="entry name" value="IGFBP-like"/>
</dbReference>
<dbReference type="GO" id="GO:0045597">
    <property type="term" value="P:positive regulation of cell differentiation"/>
    <property type="evidence" value="ECO:0000318"/>
    <property type="project" value="GO_Central"/>
</dbReference>
<dbReference type="GO" id="GO:0009060">
    <property type="term" value="P:aerobic respiration"/>
    <property type="evidence" value="ECO:0007669"/>
    <property type="project" value="Ensembl"/>
</dbReference>
<feature type="signal peptide" evidence="8">
    <location>
        <begin position="1"/>
        <end position="24"/>
    </location>
</feature>
<dbReference type="InterPro" id="IPR043973">
    <property type="entry name" value="TSP1_CCN"/>
</dbReference>
<feature type="chain" id="PRO_5004867739" evidence="8">
    <location>
        <begin position="25"/>
        <end position="349"/>
    </location>
</feature>
<dbReference type="SUPFAM" id="SSF82895">
    <property type="entry name" value="TSP-1 type 1 repeat"/>
    <property type="match status" value="1"/>
</dbReference>